<proteinExistence type="predicted"/>
<protein>
    <submittedName>
        <fullName evidence="1">Uncharacterized protein</fullName>
    </submittedName>
</protein>
<comment type="caution">
    <text evidence="1">The sequence shown here is derived from an EMBL/GenBank/DDBJ whole genome shotgun (WGS) entry which is preliminary data.</text>
</comment>
<dbReference type="EMBL" id="VLKQ01000001">
    <property type="protein sequence ID" value="TWI15408.1"/>
    <property type="molecule type" value="Genomic_DNA"/>
</dbReference>
<evidence type="ECO:0000313" key="1">
    <source>
        <dbReference type="EMBL" id="TWI15408.1"/>
    </source>
</evidence>
<keyword evidence="2" id="KW-1185">Reference proteome</keyword>
<organism evidence="1 2">
    <name type="scientific">Flavobacterium cauense R2A-7</name>
    <dbReference type="NCBI Taxonomy" id="1341154"/>
    <lineage>
        <taxon>Bacteria</taxon>
        <taxon>Pseudomonadati</taxon>
        <taxon>Bacteroidota</taxon>
        <taxon>Flavobacteriia</taxon>
        <taxon>Flavobacteriales</taxon>
        <taxon>Flavobacteriaceae</taxon>
        <taxon>Flavobacterium</taxon>
    </lineage>
</organism>
<dbReference type="AlphaFoldDB" id="V6RWT0"/>
<evidence type="ECO:0000313" key="2">
    <source>
        <dbReference type="Proteomes" id="UP000319848"/>
    </source>
</evidence>
<dbReference type="Proteomes" id="UP000319848">
    <property type="component" value="Unassembled WGS sequence"/>
</dbReference>
<dbReference type="PROSITE" id="PS51257">
    <property type="entry name" value="PROKAR_LIPOPROTEIN"/>
    <property type="match status" value="1"/>
</dbReference>
<dbReference type="RefSeq" id="WP_023571449.1">
    <property type="nucleotide sequence ID" value="NZ_AVBI01000019.1"/>
</dbReference>
<gene>
    <name evidence="1" type="ORF">IP98_00401</name>
</gene>
<name>V6RWT0_9FLAO</name>
<accession>V6RWT0</accession>
<reference evidence="1 2" key="1">
    <citation type="journal article" date="2015" name="Stand. Genomic Sci.">
        <title>Genomic Encyclopedia of Bacterial and Archaeal Type Strains, Phase III: the genomes of soil and plant-associated and newly described type strains.</title>
        <authorList>
            <person name="Whitman W.B."/>
            <person name="Woyke T."/>
            <person name="Klenk H.P."/>
            <person name="Zhou Y."/>
            <person name="Lilburn T.G."/>
            <person name="Beck B.J."/>
            <person name="De Vos P."/>
            <person name="Vandamme P."/>
            <person name="Eisen J.A."/>
            <person name="Garrity G."/>
            <person name="Hugenholtz P."/>
            <person name="Kyrpides N.C."/>
        </authorList>
    </citation>
    <scope>NUCLEOTIDE SEQUENCE [LARGE SCALE GENOMIC DNA]</scope>
    <source>
        <strain evidence="1 2">CGMCC 1.7270</strain>
    </source>
</reference>
<sequence>MKKIILSALIAITLSGIYSCSNDSDSKEATTNVSSNRIDDIKPNKEYISKIILSIAETAEFIKQNEGRQFSQEDINIYVKERLQVNGAPVSYEPIRPANCSERFYTEAALIANASVFEDEFKYFDFLNKKENEIINSDLSLEEKQVLVEEIEFQRQLVNAISALDTKYNGTVAKGWWKGWGKCVSSILGGAVTGATTLGLAGAAVGTVALPVVGTVSAGAVGAIGGGIGGALTGAAAGC</sequence>